<sequence length="268" mass="28878">MAFRGLFGSLKSVVIGMIHVKALPGTPLGCMKMPQIIEEACKEAAVYRDAGIDGLIIENMHDIPYSFSVGPEVCACMTAVCTAVRGICPVLPMGVQILSAANQQALAVALASGLDFIRAEGFVFSHVADEGLLNACAGDLLRYRKQIGAEHVQIFTDIKKKHSSHALTSDVSIEETARAAQFFLSDGVIITGASTGIQADPQELRDVSQSVRIPVLVGSGVTYDNVERYLDGNGMIIGSHFKKGGHWANAMDPEKVKRFMEKVKELRK</sequence>
<dbReference type="PANTHER" id="PTHR21381">
    <property type="entry name" value="ZGC:162297"/>
    <property type="match status" value="1"/>
</dbReference>
<dbReference type="NCBIfam" id="TIGR00259">
    <property type="entry name" value="thylakoid_BtpA"/>
    <property type="match status" value="1"/>
</dbReference>
<evidence type="ECO:0000256" key="1">
    <source>
        <dbReference type="ARBA" id="ARBA00006007"/>
    </source>
</evidence>
<comment type="similarity">
    <text evidence="1">Belongs to the BtpA family.</text>
</comment>
<dbReference type="RefSeq" id="XP_026234395.1">
    <property type="nucleotide sequence ID" value="XM_026378610.1"/>
</dbReference>
<dbReference type="OrthoDB" id="10045006at2759"/>
<evidence type="ECO:0000313" key="2">
    <source>
        <dbReference type="Ensembl" id="ENSATEP00000012523.1"/>
    </source>
</evidence>
<dbReference type="PIRSF" id="PIRSF005956">
    <property type="entry name" value="BtpA"/>
    <property type="match status" value="1"/>
</dbReference>
<dbReference type="SUPFAM" id="SSF51366">
    <property type="entry name" value="Ribulose-phoshate binding barrel"/>
    <property type="match status" value="1"/>
</dbReference>
<evidence type="ECO:0008006" key="4">
    <source>
        <dbReference type="Google" id="ProtNLM"/>
    </source>
</evidence>
<dbReference type="InterPro" id="IPR005137">
    <property type="entry name" value="BtpA"/>
</dbReference>
<dbReference type="Pfam" id="PF03437">
    <property type="entry name" value="BtpA"/>
    <property type="match status" value="1"/>
</dbReference>
<evidence type="ECO:0000313" key="3">
    <source>
        <dbReference type="Proteomes" id="UP000265040"/>
    </source>
</evidence>
<name>A0A3Q1I5E5_ANATE</name>
<reference evidence="2" key="2">
    <citation type="submission" date="2025-08" db="UniProtKB">
        <authorList>
            <consortium name="Ensembl"/>
        </authorList>
    </citation>
    <scope>IDENTIFICATION</scope>
</reference>
<dbReference type="Proteomes" id="UP000265040">
    <property type="component" value="Chromosome 3"/>
</dbReference>
<dbReference type="InterPro" id="IPR011060">
    <property type="entry name" value="RibuloseP-bd_barrel"/>
</dbReference>
<dbReference type="InParanoid" id="A0A3Q1I5E5"/>
<protein>
    <recommendedName>
        <fullName evidence="4">BtpA family membrane complex biogenesis protein</fullName>
    </recommendedName>
</protein>
<dbReference type="GeneTree" id="ENSGT00390000006020"/>
<dbReference type="Ensembl" id="ENSATET00000012727.3">
    <property type="protein sequence ID" value="ENSATEP00000012523.1"/>
    <property type="gene ID" value="ENSATEG00000008740.3"/>
</dbReference>
<proteinExistence type="inferred from homology"/>
<organism evidence="2 3">
    <name type="scientific">Anabas testudineus</name>
    <name type="common">Climbing perch</name>
    <name type="synonym">Anthias testudineus</name>
    <dbReference type="NCBI Taxonomy" id="64144"/>
    <lineage>
        <taxon>Eukaryota</taxon>
        <taxon>Metazoa</taxon>
        <taxon>Chordata</taxon>
        <taxon>Craniata</taxon>
        <taxon>Vertebrata</taxon>
        <taxon>Euteleostomi</taxon>
        <taxon>Actinopterygii</taxon>
        <taxon>Neopterygii</taxon>
        <taxon>Teleostei</taxon>
        <taxon>Neoteleostei</taxon>
        <taxon>Acanthomorphata</taxon>
        <taxon>Anabantaria</taxon>
        <taxon>Anabantiformes</taxon>
        <taxon>Anabantoidei</taxon>
        <taxon>Anabantidae</taxon>
        <taxon>Anabas</taxon>
    </lineage>
</organism>
<dbReference type="AlphaFoldDB" id="A0A3Q1I5E5"/>
<reference evidence="2" key="1">
    <citation type="submission" date="2021-04" db="EMBL/GenBank/DDBJ databases">
        <authorList>
            <consortium name="Wellcome Sanger Institute Data Sharing"/>
        </authorList>
    </citation>
    <scope>NUCLEOTIDE SEQUENCE [LARGE SCALE GENOMIC DNA]</scope>
</reference>
<accession>A0A3Q1I5E5</accession>
<dbReference type="PANTHER" id="PTHR21381:SF3">
    <property type="entry name" value="SGC REGION PROTEIN SGCQ-RELATED"/>
    <property type="match status" value="1"/>
</dbReference>
<dbReference type="OMA" id="ENFFDAP"/>
<dbReference type="STRING" id="64144.ENSATEP00000012523"/>
<reference evidence="2" key="3">
    <citation type="submission" date="2025-09" db="UniProtKB">
        <authorList>
            <consortium name="Ensembl"/>
        </authorList>
    </citation>
    <scope>IDENTIFICATION</scope>
</reference>
<keyword evidence="3" id="KW-1185">Reference proteome</keyword>
<dbReference type="GeneID" id="113174548"/>